<dbReference type="CDD" id="cd03860">
    <property type="entry name" value="M14_CP_A-B_like"/>
    <property type="match status" value="1"/>
</dbReference>
<evidence type="ECO:0000256" key="9">
    <source>
        <dbReference type="ARBA" id="ARBA00022729"/>
    </source>
</evidence>
<dbReference type="GO" id="GO:0005576">
    <property type="term" value="C:extracellular region"/>
    <property type="evidence" value="ECO:0007669"/>
    <property type="project" value="UniProtKB-SubCell"/>
</dbReference>
<feature type="domain" description="Peptidase M14" evidence="18">
    <location>
        <begin position="122"/>
        <end position="423"/>
    </location>
</feature>
<dbReference type="SMART" id="SM00631">
    <property type="entry name" value="Zn_pept"/>
    <property type="match status" value="1"/>
</dbReference>
<evidence type="ECO:0000256" key="15">
    <source>
        <dbReference type="ARBA" id="ARBA00023157"/>
    </source>
</evidence>
<keyword evidence="11" id="KW-0862">Zinc</keyword>
<feature type="active site" description="Proton donor/acceptor" evidence="16">
    <location>
        <position position="389"/>
    </location>
</feature>
<dbReference type="EMBL" id="JAUTDP010000005">
    <property type="protein sequence ID" value="KAK3399194.1"/>
    <property type="molecule type" value="Genomic_DNA"/>
</dbReference>
<evidence type="ECO:0000256" key="12">
    <source>
        <dbReference type="ARBA" id="ARBA00023026"/>
    </source>
</evidence>
<reference evidence="19" key="2">
    <citation type="submission" date="2023-07" db="EMBL/GenBank/DDBJ databases">
        <authorList>
            <consortium name="Lawrence Berkeley National Laboratory"/>
            <person name="Haridas S."/>
            <person name="Hensen N."/>
            <person name="Bonometti L."/>
            <person name="Westerberg I."/>
            <person name="Brannstrom I.O."/>
            <person name="Guillou S."/>
            <person name="Cros-Aarteil S."/>
            <person name="Calhoun S."/>
            <person name="Kuo A."/>
            <person name="Mondo S."/>
            <person name="Pangilinan J."/>
            <person name="Riley R."/>
            <person name="LaButti K."/>
            <person name="Andreopoulos B."/>
            <person name="Lipzen A."/>
            <person name="Chen C."/>
            <person name="Yanf M."/>
            <person name="Daum C."/>
            <person name="Ng V."/>
            <person name="Clum A."/>
            <person name="Steindorff A."/>
            <person name="Ohm R."/>
            <person name="Martin F."/>
            <person name="Silar P."/>
            <person name="Natvig D."/>
            <person name="Lalanne C."/>
            <person name="Gautier V."/>
            <person name="Ament-velasquez S.L."/>
            <person name="Kruys A."/>
            <person name="Hutchinson M.I."/>
            <person name="Powell A.J."/>
            <person name="Barry K."/>
            <person name="Miller A.N."/>
            <person name="Grigoriev I.V."/>
            <person name="Debuchy R."/>
            <person name="Gladieux P."/>
            <person name="Thoren M.H."/>
            <person name="Johannesson H."/>
        </authorList>
    </citation>
    <scope>NUCLEOTIDE SEQUENCE</scope>
    <source>
        <strain evidence="19">FGSC 1904</strain>
    </source>
</reference>
<keyword evidence="6" id="KW-0121">Carboxypeptidase</keyword>
<comment type="subcellular location">
    <subcellularLocation>
        <location evidence="3">Secreted</location>
    </subcellularLocation>
</comment>
<keyword evidence="13" id="KW-0482">Metalloprotease</keyword>
<keyword evidence="5" id="KW-0964">Secreted</keyword>
<evidence type="ECO:0000256" key="2">
    <source>
        <dbReference type="ARBA" id="ARBA00003091"/>
    </source>
</evidence>
<evidence type="ECO:0000256" key="6">
    <source>
        <dbReference type="ARBA" id="ARBA00022645"/>
    </source>
</evidence>
<dbReference type="GO" id="GO:0006508">
    <property type="term" value="P:proteolysis"/>
    <property type="evidence" value="ECO:0007669"/>
    <property type="project" value="UniProtKB-KW"/>
</dbReference>
<evidence type="ECO:0000256" key="16">
    <source>
        <dbReference type="PROSITE-ProRule" id="PRU01379"/>
    </source>
</evidence>
<keyword evidence="20" id="KW-1185">Reference proteome</keyword>
<evidence type="ECO:0000256" key="17">
    <source>
        <dbReference type="SAM" id="SignalP"/>
    </source>
</evidence>
<dbReference type="InterPro" id="IPR036990">
    <property type="entry name" value="M14A-like_propep"/>
</dbReference>
<keyword evidence="14" id="KW-0865">Zymogen</keyword>
<feature type="signal peptide" evidence="17">
    <location>
        <begin position="1"/>
        <end position="16"/>
    </location>
</feature>
<comment type="caution">
    <text evidence="19">The sequence shown here is derived from an EMBL/GenBank/DDBJ whole genome shotgun (WGS) entry which is preliminary data.</text>
</comment>
<dbReference type="PANTHER" id="PTHR11705:SF143">
    <property type="entry name" value="SLL0236 PROTEIN"/>
    <property type="match status" value="1"/>
</dbReference>
<dbReference type="AlphaFoldDB" id="A0AAE0PG45"/>
<dbReference type="PRINTS" id="PR00765">
    <property type="entry name" value="CRBOXYPTASEA"/>
</dbReference>
<dbReference type="SUPFAM" id="SSF54897">
    <property type="entry name" value="Protease propeptides/inhibitors"/>
    <property type="match status" value="1"/>
</dbReference>
<keyword evidence="15" id="KW-1015">Disulfide bond</keyword>
<proteinExistence type="inferred from homology"/>
<evidence type="ECO:0000256" key="4">
    <source>
        <dbReference type="ARBA" id="ARBA00005988"/>
    </source>
</evidence>
<dbReference type="Pfam" id="PF00246">
    <property type="entry name" value="Peptidase_M14"/>
    <property type="match status" value="1"/>
</dbReference>
<evidence type="ECO:0000313" key="19">
    <source>
        <dbReference type="EMBL" id="KAK3399194.1"/>
    </source>
</evidence>
<accession>A0AAE0PG45</accession>
<evidence type="ECO:0000256" key="1">
    <source>
        <dbReference type="ARBA" id="ARBA00001947"/>
    </source>
</evidence>
<evidence type="ECO:0000256" key="3">
    <source>
        <dbReference type="ARBA" id="ARBA00004613"/>
    </source>
</evidence>
<gene>
    <name evidence="19" type="ORF">B0T20DRAFT_452735</name>
</gene>
<name>A0AAE0PG45_SORBR</name>
<evidence type="ECO:0000256" key="8">
    <source>
        <dbReference type="ARBA" id="ARBA00022723"/>
    </source>
</evidence>
<evidence type="ECO:0000256" key="11">
    <source>
        <dbReference type="ARBA" id="ARBA00022833"/>
    </source>
</evidence>
<dbReference type="Proteomes" id="UP001281003">
    <property type="component" value="Unassembled WGS sequence"/>
</dbReference>
<reference evidence="19" key="1">
    <citation type="journal article" date="2023" name="Mol. Phylogenet. Evol.">
        <title>Genome-scale phylogeny and comparative genomics of the fungal order Sordariales.</title>
        <authorList>
            <person name="Hensen N."/>
            <person name="Bonometti L."/>
            <person name="Westerberg I."/>
            <person name="Brannstrom I.O."/>
            <person name="Guillou S."/>
            <person name="Cros-Aarteil S."/>
            <person name="Calhoun S."/>
            <person name="Haridas S."/>
            <person name="Kuo A."/>
            <person name="Mondo S."/>
            <person name="Pangilinan J."/>
            <person name="Riley R."/>
            <person name="LaButti K."/>
            <person name="Andreopoulos B."/>
            <person name="Lipzen A."/>
            <person name="Chen C."/>
            <person name="Yan M."/>
            <person name="Daum C."/>
            <person name="Ng V."/>
            <person name="Clum A."/>
            <person name="Steindorff A."/>
            <person name="Ohm R.A."/>
            <person name="Martin F."/>
            <person name="Silar P."/>
            <person name="Natvig D.O."/>
            <person name="Lalanne C."/>
            <person name="Gautier V."/>
            <person name="Ament-Velasquez S.L."/>
            <person name="Kruys A."/>
            <person name="Hutchinson M.I."/>
            <person name="Powell A.J."/>
            <person name="Barry K."/>
            <person name="Miller A.N."/>
            <person name="Grigoriev I.V."/>
            <person name="Debuchy R."/>
            <person name="Gladieux P."/>
            <person name="Hiltunen Thoren M."/>
            <person name="Johannesson H."/>
        </authorList>
    </citation>
    <scope>NUCLEOTIDE SEQUENCE</scope>
    <source>
        <strain evidence="19">FGSC 1904</strain>
    </source>
</reference>
<dbReference type="PROSITE" id="PS52035">
    <property type="entry name" value="PEPTIDASE_M14"/>
    <property type="match status" value="1"/>
</dbReference>
<dbReference type="GO" id="GO:0004181">
    <property type="term" value="F:metallocarboxypeptidase activity"/>
    <property type="evidence" value="ECO:0007669"/>
    <property type="project" value="InterPro"/>
</dbReference>
<dbReference type="Pfam" id="PF02244">
    <property type="entry name" value="Propep_M14"/>
    <property type="match status" value="1"/>
</dbReference>
<protein>
    <recommendedName>
        <fullName evidence="18">Peptidase M14 domain-containing protein</fullName>
    </recommendedName>
</protein>
<keyword evidence="8" id="KW-0479">Metal-binding</keyword>
<evidence type="ECO:0000313" key="20">
    <source>
        <dbReference type="Proteomes" id="UP001281003"/>
    </source>
</evidence>
<evidence type="ECO:0000259" key="18">
    <source>
        <dbReference type="PROSITE" id="PS52035"/>
    </source>
</evidence>
<evidence type="ECO:0000256" key="14">
    <source>
        <dbReference type="ARBA" id="ARBA00023145"/>
    </source>
</evidence>
<feature type="chain" id="PRO_5042152656" description="Peptidase M14 domain-containing protein" evidence="17">
    <location>
        <begin position="17"/>
        <end position="424"/>
    </location>
</feature>
<dbReference type="InterPro" id="IPR000834">
    <property type="entry name" value="Peptidase_M14"/>
</dbReference>
<evidence type="ECO:0000256" key="10">
    <source>
        <dbReference type="ARBA" id="ARBA00022801"/>
    </source>
</evidence>
<dbReference type="InterPro" id="IPR003146">
    <property type="entry name" value="M14A_act_pep"/>
</dbReference>
<keyword evidence="10" id="KW-0378">Hydrolase</keyword>
<evidence type="ECO:0000256" key="7">
    <source>
        <dbReference type="ARBA" id="ARBA00022670"/>
    </source>
</evidence>
<dbReference type="FunFam" id="3.40.630.10:FF:000165">
    <property type="entry name" value="Glucan 1,4-alpha-glucosidase, putative"/>
    <property type="match status" value="1"/>
</dbReference>
<keyword evidence="7" id="KW-0645">Protease</keyword>
<dbReference type="SUPFAM" id="SSF53187">
    <property type="entry name" value="Zn-dependent exopeptidases"/>
    <property type="match status" value="1"/>
</dbReference>
<evidence type="ECO:0000256" key="13">
    <source>
        <dbReference type="ARBA" id="ARBA00023049"/>
    </source>
</evidence>
<comment type="similarity">
    <text evidence="4 16">Belongs to the peptidase M14 family.</text>
</comment>
<dbReference type="PANTHER" id="PTHR11705">
    <property type="entry name" value="PROTEASE FAMILY M14 CARBOXYPEPTIDASE A,B"/>
    <property type="match status" value="1"/>
</dbReference>
<organism evidence="19 20">
    <name type="scientific">Sordaria brevicollis</name>
    <dbReference type="NCBI Taxonomy" id="83679"/>
    <lineage>
        <taxon>Eukaryota</taxon>
        <taxon>Fungi</taxon>
        <taxon>Dikarya</taxon>
        <taxon>Ascomycota</taxon>
        <taxon>Pezizomycotina</taxon>
        <taxon>Sordariomycetes</taxon>
        <taxon>Sordariomycetidae</taxon>
        <taxon>Sordariales</taxon>
        <taxon>Sordariaceae</taxon>
        <taxon>Sordaria</taxon>
    </lineage>
</organism>
<dbReference type="GO" id="GO:0008270">
    <property type="term" value="F:zinc ion binding"/>
    <property type="evidence" value="ECO:0007669"/>
    <property type="project" value="InterPro"/>
</dbReference>
<dbReference type="Gene3D" id="3.30.70.340">
    <property type="entry name" value="Metallocarboxypeptidase-like"/>
    <property type="match status" value="1"/>
</dbReference>
<comment type="cofactor">
    <cofactor evidence="1">
        <name>Zn(2+)</name>
        <dbReference type="ChEBI" id="CHEBI:29105"/>
    </cofactor>
</comment>
<comment type="function">
    <text evidence="2">Extracellular metalloprotease that contributes to pathogenicity.</text>
</comment>
<dbReference type="Gene3D" id="3.40.630.10">
    <property type="entry name" value="Zn peptidases"/>
    <property type="match status" value="1"/>
</dbReference>
<sequence length="424" mass="46118">MKSLTLLTALLGLTTATSIRSEARPKRTVYDGYKVLRVAAGDDAAKLNKIIADLDLETWKGAAKVGGHADVVIPPSKLSLFKAQAAGFETLTMHEDLGVSISNESGFQTYAAGTADQTWFNSYHPYADHLTFLRDLVAAHPNQSEIVTSGTSSQGNTITGIRFWGSAGKGVKPAIVFHATVHAREWITNMVAEYQAWYLLQNYGSDATVRSFVDKYEFYIFPIVNPDGFIFTQTNTRLWRKNRQSNSGSTCIGRDINRNWPIQWSASGGASTSPCAEDYKGQKQSDAPETTALAATLNRIKAAQGLKLFIDWHSYSQLFMSPYGYTCSSVPAKNAEYQALSKGAVAAIKAVYGTTFNYGPICSTIYKTTGSSVDYALDVTGADYSFTLELRDTGANGFVLPAAQILPSGVEAWAGLKYLLANMK</sequence>
<keyword evidence="9 17" id="KW-0732">Signal</keyword>
<evidence type="ECO:0000256" key="5">
    <source>
        <dbReference type="ARBA" id="ARBA00022525"/>
    </source>
</evidence>
<keyword evidence="12" id="KW-0843">Virulence</keyword>